<dbReference type="GO" id="GO:0005198">
    <property type="term" value="F:structural molecule activity"/>
    <property type="evidence" value="ECO:0007669"/>
    <property type="project" value="TreeGrafter"/>
</dbReference>
<dbReference type="GO" id="GO:0045095">
    <property type="term" value="C:keratin filament"/>
    <property type="evidence" value="ECO:0007669"/>
    <property type="project" value="TreeGrafter"/>
</dbReference>
<dbReference type="Gene3D" id="3.90.1290.10">
    <property type="entry name" value="Plakin repeat"/>
    <property type="match status" value="2"/>
</dbReference>
<dbReference type="SMART" id="SM00054">
    <property type="entry name" value="EFh"/>
    <property type="match status" value="1"/>
</dbReference>
<dbReference type="GO" id="GO:0042995">
    <property type="term" value="C:cell projection"/>
    <property type="evidence" value="ECO:0007669"/>
    <property type="project" value="UniProtKB-SubCell"/>
</dbReference>
<dbReference type="GO" id="GO:0030054">
    <property type="term" value="C:cell junction"/>
    <property type="evidence" value="ECO:0007669"/>
    <property type="project" value="TreeGrafter"/>
</dbReference>
<reference evidence="5 6" key="1">
    <citation type="submission" date="2016-06" db="EMBL/GenBank/DDBJ databases">
        <title>The Draft Genome Sequence and Annotation of the Desert Woodrat Neotoma lepida.</title>
        <authorList>
            <person name="Campbell M."/>
            <person name="Oakeson K.F."/>
            <person name="Yandell M."/>
            <person name="Halpert J.R."/>
            <person name="Dearing D."/>
        </authorList>
    </citation>
    <scope>NUCLEOTIDE SEQUENCE [LARGE SCALE GENOMIC DNA]</scope>
    <source>
        <strain evidence="5">417</strain>
        <tissue evidence="5">Liver</tissue>
    </source>
</reference>
<dbReference type="Pfam" id="PF00681">
    <property type="entry name" value="Plectin"/>
    <property type="match status" value="2"/>
</dbReference>
<gene>
    <name evidence="5" type="ORF">A6R68_04493</name>
</gene>
<dbReference type="OrthoDB" id="9386968at2759"/>
<dbReference type="STRING" id="56216.A0A1A6GL07"/>
<feature type="non-terminal residue" evidence="5">
    <location>
        <position position="1"/>
    </location>
</feature>
<dbReference type="GO" id="GO:0005737">
    <property type="term" value="C:cytoplasm"/>
    <property type="evidence" value="ECO:0007669"/>
    <property type="project" value="TreeGrafter"/>
</dbReference>
<dbReference type="InterPro" id="IPR035915">
    <property type="entry name" value="Plakin_repeat_sf"/>
</dbReference>
<dbReference type="InterPro" id="IPR002048">
    <property type="entry name" value="EF_hand_dom"/>
</dbReference>
<comment type="similarity">
    <text evidence="1">Belongs to the plakin or cytolinker family.</text>
</comment>
<keyword evidence="2" id="KW-0597">Phosphoprotein</keyword>
<sequence length="636" mass="70160">VPTSSLRQHCHATRALEVGRARTAAAPLSSVSIVGQPRVFSSISLTWQYLLWCRHKECCGVCLGVCLLMQAEHPRCVESKESSSSQEVAGHGLEHQPGEKDIARATSLRNPLAIKPAASQPHSLRAASGFLLDPMWNQRQRYVLWAKSVEAWTHGKAQAAAAAATARVTLIPKLRTPAEFKEAFSLFNKDRDGTITTKELGTVMRSLGQNPTEAKLQEQISLFHHGIHLPEAQIATGDIIDPIHSHRVPVDMAYQRGYFYEEMNHILADLNDDTKGFFDPSTHENLLQLLERCVEDPETGLCLLKGGELVYTDIEARDVFEKATMSALFGTVEQHRDLLQQLRTGCIMVKKIIKIVITVVEEHERKGQLCFEGLCALVPAAGLLVSGVINHELYQQLQWGSVLCGKVAEADSQDLRQALWGANAIAGVWLETAGQKLSIYEALKKDLLQPDVAVALLEAQAGTGHNTDPATSARLTVDEALYAGLGKVGPRAALLLGAMLESKALGELWTALPDKLLDDMQDAVKFCGLKGHPTLRNGEYLHEPVAQDKVAIHVHEIDKLYGKTEEKVEEELDETKMALGIQLSKTAEYCCKEPEIVQTTKFIDSKLLFQLAMIGTSGGEKWLPIWRSLEEQVDRM</sequence>
<dbReference type="InterPro" id="IPR043197">
    <property type="entry name" value="Plakin"/>
</dbReference>
<proteinExistence type="inferred from homology"/>
<dbReference type="AlphaFoldDB" id="A0A1A6GL07"/>
<feature type="non-terminal residue" evidence="5">
    <location>
        <position position="636"/>
    </location>
</feature>
<dbReference type="GO" id="GO:0042060">
    <property type="term" value="P:wound healing"/>
    <property type="evidence" value="ECO:0007669"/>
    <property type="project" value="TreeGrafter"/>
</dbReference>
<protein>
    <recommendedName>
        <fullName evidence="4">EF-hand domain-containing protein</fullName>
    </recommendedName>
</protein>
<comment type="caution">
    <text evidence="5">The sequence shown here is derived from an EMBL/GenBank/DDBJ whole genome shotgun (WGS) entry which is preliminary data.</text>
</comment>
<keyword evidence="3" id="KW-0677">Repeat</keyword>
<name>A0A1A6GL07_NEOLE</name>
<dbReference type="GO" id="GO:0045110">
    <property type="term" value="P:intermediate filament bundle assembly"/>
    <property type="evidence" value="ECO:0007669"/>
    <property type="project" value="TreeGrafter"/>
</dbReference>
<dbReference type="InterPro" id="IPR001101">
    <property type="entry name" value="Plectin_repeat"/>
</dbReference>
<dbReference type="Pfam" id="PF13405">
    <property type="entry name" value="EF-hand_6"/>
    <property type="match status" value="1"/>
</dbReference>
<keyword evidence="6" id="KW-1185">Reference proteome</keyword>
<evidence type="ECO:0000259" key="4">
    <source>
        <dbReference type="PROSITE" id="PS50222"/>
    </source>
</evidence>
<dbReference type="GO" id="GO:0005509">
    <property type="term" value="F:calcium ion binding"/>
    <property type="evidence" value="ECO:0007669"/>
    <property type="project" value="InterPro"/>
</dbReference>
<dbReference type="InterPro" id="IPR011992">
    <property type="entry name" value="EF-hand-dom_pair"/>
</dbReference>
<evidence type="ECO:0000313" key="6">
    <source>
        <dbReference type="Proteomes" id="UP000092124"/>
    </source>
</evidence>
<evidence type="ECO:0000256" key="2">
    <source>
        <dbReference type="ARBA" id="ARBA00022553"/>
    </source>
</evidence>
<dbReference type="SUPFAM" id="SSF47473">
    <property type="entry name" value="EF-hand"/>
    <property type="match status" value="1"/>
</dbReference>
<dbReference type="Proteomes" id="UP000092124">
    <property type="component" value="Unassembled WGS sequence"/>
</dbReference>
<dbReference type="PANTHER" id="PTHR23169">
    <property type="entry name" value="ENVOPLAKIN"/>
    <property type="match status" value="1"/>
</dbReference>
<dbReference type="SUPFAM" id="SSF75399">
    <property type="entry name" value="Plakin repeat"/>
    <property type="match status" value="2"/>
</dbReference>
<feature type="domain" description="EF-hand" evidence="4">
    <location>
        <begin position="175"/>
        <end position="210"/>
    </location>
</feature>
<dbReference type="EMBL" id="LZPO01087166">
    <property type="protein sequence ID" value="OBS66968.1"/>
    <property type="molecule type" value="Genomic_DNA"/>
</dbReference>
<dbReference type="GO" id="GO:1990254">
    <property type="term" value="F:keratin filament binding"/>
    <property type="evidence" value="ECO:0007669"/>
    <property type="project" value="TreeGrafter"/>
</dbReference>
<dbReference type="FunFam" id="1.10.238.10:FF:000178">
    <property type="entry name" value="Calmodulin-2 A"/>
    <property type="match status" value="1"/>
</dbReference>
<dbReference type="Gene3D" id="1.10.238.10">
    <property type="entry name" value="EF-hand"/>
    <property type="match status" value="1"/>
</dbReference>
<evidence type="ECO:0000256" key="1">
    <source>
        <dbReference type="ARBA" id="ARBA00009109"/>
    </source>
</evidence>
<accession>A0A1A6GL07</accession>
<dbReference type="SMART" id="SM00250">
    <property type="entry name" value="PLEC"/>
    <property type="match status" value="4"/>
</dbReference>
<dbReference type="CDD" id="cd00051">
    <property type="entry name" value="EFh"/>
    <property type="match status" value="1"/>
</dbReference>
<dbReference type="PANTHER" id="PTHR23169:SF21">
    <property type="entry name" value="EPIPLAKIN"/>
    <property type="match status" value="1"/>
</dbReference>
<dbReference type="GO" id="GO:0016020">
    <property type="term" value="C:membrane"/>
    <property type="evidence" value="ECO:0007669"/>
    <property type="project" value="TreeGrafter"/>
</dbReference>
<organism evidence="5 6">
    <name type="scientific">Neotoma lepida</name>
    <name type="common">Desert woodrat</name>
    <dbReference type="NCBI Taxonomy" id="56216"/>
    <lineage>
        <taxon>Eukaryota</taxon>
        <taxon>Metazoa</taxon>
        <taxon>Chordata</taxon>
        <taxon>Craniata</taxon>
        <taxon>Vertebrata</taxon>
        <taxon>Euteleostomi</taxon>
        <taxon>Mammalia</taxon>
        <taxon>Eutheria</taxon>
        <taxon>Euarchontoglires</taxon>
        <taxon>Glires</taxon>
        <taxon>Rodentia</taxon>
        <taxon>Myomorpha</taxon>
        <taxon>Muroidea</taxon>
        <taxon>Cricetidae</taxon>
        <taxon>Neotominae</taxon>
        <taxon>Neotoma</taxon>
    </lineage>
</organism>
<dbReference type="PROSITE" id="PS50222">
    <property type="entry name" value="EF_HAND_2"/>
    <property type="match status" value="1"/>
</dbReference>
<evidence type="ECO:0000256" key="3">
    <source>
        <dbReference type="ARBA" id="ARBA00022737"/>
    </source>
</evidence>
<evidence type="ECO:0000313" key="5">
    <source>
        <dbReference type="EMBL" id="OBS66968.1"/>
    </source>
</evidence>